<dbReference type="EMBL" id="AP018045">
    <property type="protein sequence ID" value="BAX52824.1"/>
    <property type="molecule type" value="Genomic_DNA"/>
</dbReference>
<gene>
    <name evidence="2" type="ORF">IC627_08545</name>
    <name evidence="1" type="ORF">PDPUS_1_01450</name>
</gene>
<organism evidence="2 4">
    <name type="scientific">Photobacterium damsela subsp. piscicida</name>
    <name type="common">Pasteurella piscicida</name>
    <dbReference type="NCBI Taxonomy" id="38294"/>
    <lineage>
        <taxon>Bacteria</taxon>
        <taxon>Pseudomonadati</taxon>
        <taxon>Pseudomonadota</taxon>
        <taxon>Gammaproteobacteria</taxon>
        <taxon>Vibrionales</taxon>
        <taxon>Vibrionaceae</taxon>
        <taxon>Photobacterium</taxon>
    </lineage>
</organism>
<evidence type="ECO:0000313" key="4">
    <source>
        <dbReference type="Proteomes" id="UP000516656"/>
    </source>
</evidence>
<reference evidence="3" key="2">
    <citation type="submission" date="2017-05" db="EMBL/GenBank/DDBJ databases">
        <title>Whole genome sequence of fish pathogenic bacteria, Photobacterium damselae subsp. piscicida, strain 91-197, isolated from hybrid striped bass (Morone sp.) in USA.</title>
        <authorList>
            <person name="Teru Y."/>
            <person name="Hikima J."/>
            <person name="Kono T."/>
            <person name="Sakai M."/>
            <person name="Takano T."/>
            <person name="Hawke J.P."/>
            <person name="Takeyama H."/>
            <person name="Aoki T."/>
        </authorList>
    </citation>
    <scope>NUCLEOTIDE SEQUENCE [LARGE SCALE GENOMIC DNA]</scope>
    <source>
        <strain evidence="3">91-197</strain>
    </source>
</reference>
<dbReference type="AlphaFoldDB" id="A0A1V1VB18"/>
<dbReference type="Proteomes" id="UP000516656">
    <property type="component" value="Chromosome 1"/>
</dbReference>
<protein>
    <submittedName>
        <fullName evidence="2">Uncharacterized protein</fullName>
    </submittedName>
</protein>
<accession>A0A1V1VB18</accession>
<sequence>MNKLPLCPTCGQNDEYLIDDNGCFTCLCGHSFYIDEAEWKTQITTSKLSPIHEVPYYH</sequence>
<dbReference type="EMBL" id="CP061854">
    <property type="protein sequence ID" value="QOD55423.1"/>
    <property type="molecule type" value="Genomic_DNA"/>
</dbReference>
<dbReference type="Proteomes" id="UP000218676">
    <property type="component" value="Chromosome 1"/>
</dbReference>
<name>A0A1V1VB18_PHODP</name>
<evidence type="ECO:0000313" key="1">
    <source>
        <dbReference type="EMBL" id="BAX52824.1"/>
    </source>
</evidence>
<proteinExistence type="predicted"/>
<reference evidence="1" key="1">
    <citation type="journal article" date="2017" name="Genome Announc.">
        <title>Whole-Genome Sequence of Photobacterium damselae subsp. piscicida Strain 91-197, Isolated from Hybrid Striped Bass (Morone sp.) in the United States.</title>
        <authorList>
            <person name="Teru Y."/>
            <person name="Hikima J."/>
            <person name="Kono T."/>
            <person name="Sakai M."/>
            <person name="Takano T."/>
            <person name="Hawke J.P."/>
            <person name="Takeyama H."/>
            <person name="Aoki T."/>
        </authorList>
    </citation>
    <scope>NUCLEOTIDE SEQUENCE</scope>
    <source>
        <strain evidence="1">91-197</strain>
    </source>
</reference>
<evidence type="ECO:0000313" key="3">
    <source>
        <dbReference type="Proteomes" id="UP000218676"/>
    </source>
</evidence>
<reference evidence="2 4" key="3">
    <citation type="submission" date="2020-09" db="EMBL/GenBank/DDBJ databases">
        <title>Complete, closed and curated genome sequences of Photobacterium damselae subsp. piscicida isolates from Australia indicate localised evolution and additional plasmid-borne pathogenicity mechanisms.</title>
        <authorList>
            <person name="Baseggio L."/>
            <person name="Silayeva O."/>
            <person name="Buller N."/>
            <person name="Landos M."/>
            <person name="Engelstaedter J."/>
            <person name="Barnes A.C."/>
        </authorList>
    </citation>
    <scope>NUCLEOTIDE SEQUENCE [LARGE SCALE GENOMIC DNA]</scope>
    <source>
        <strain evidence="2 4">AS-16-0540-1</strain>
    </source>
</reference>
<evidence type="ECO:0000313" key="2">
    <source>
        <dbReference type="EMBL" id="QOD55423.1"/>
    </source>
</evidence>